<evidence type="ECO:0000313" key="9">
    <source>
        <dbReference type="EMBL" id="MFH4974430.1"/>
    </source>
</evidence>
<dbReference type="PANTHER" id="PTHR34093">
    <property type="entry name" value="CHLORIDE CHANNEL CLIC-LIKE PROTEIN 1"/>
    <property type="match status" value="1"/>
</dbReference>
<evidence type="ECO:0000256" key="5">
    <source>
        <dbReference type="ARBA" id="ARBA00022989"/>
    </source>
</evidence>
<keyword evidence="5 7" id="KW-1133">Transmembrane helix</keyword>
<name>A0ABD6EDN7_9BILA</name>
<feature type="transmembrane region" description="Helical" evidence="7">
    <location>
        <begin position="311"/>
        <end position="332"/>
    </location>
</feature>
<evidence type="ECO:0000256" key="6">
    <source>
        <dbReference type="ARBA" id="ARBA00023136"/>
    </source>
</evidence>
<feature type="transmembrane region" description="Helical" evidence="7">
    <location>
        <begin position="167"/>
        <end position="187"/>
    </location>
</feature>
<evidence type="ECO:0000256" key="1">
    <source>
        <dbReference type="ARBA" id="ARBA00004141"/>
    </source>
</evidence>
<feature type="signal peptide" evidence="8">
    <location>
        <begin position="1"/>
        <end position="20"/>
    </location>
</feature>
<evidence type="ECO:0000256" key="7">
    <source>
        <dbReference type="SAM" id="Phobius"/>
    </source>
</evidence>
<feature type="transmembrane region" description="Helical" evidence="7">
    <location>
        <begin position="196"/>
        <end position="213"/>
    </location>
</feature>
<comment type="subcellular location">
    <subcellularLocation>
        <location evidence="1">Membrane</location>
        <topology evidence="1">Multi-pass membrane protein</topology>
    </subcellularLocation>
</comment>
<dbReference type="Pfam" id="PF05934">
    <property type="entry name" value="MCLC"/>
    <property type="match status" value="1"/>
</dbReference>
<reference evidence="9 10" key="1">
    <citation type="submission" date="2024-08" db="EMBL/GenBank/DDBJ databases">
        <title>Gnathostoma spinigerum genome.</title>
        <authorList>
            <person name="Gonzalez-Bertolin B."/>
            <person name="Monzon S."/>
            <person name="Zaballos A."/>
            <person name="Jimenez P."/>
            <person name="Dekumyoy P."/>
            <person name="Varona S."/>
            <person name="Cuesta I."/>
            <person name="Sumanam S."/>
            <person name="Adisakwattana P."/>
            <person name="Gasser R.B."/>
            <person name="Hernandez-Gonzalez A."/>
            <person name="Young N.D."/>
            <person name="Perteguer M.J."/>
        </authorList>
    </citation>
    <scope>NUCLEOTIDE SEQUENCE [LARGE SCALE GENOMIC DNA]</scope>
    <source>
        <strain evidence="9">AL3</strain>
        <tissue evidence="9">Liver</tissue>
    </source>
</reference>
<dbReference type="EMBL" id="JBGFUD010000384">
    <property type="protein sequence ID" value="MFH4974430.1"/>
    <property type="molecule type" value="Genomic_DNA"/>
</dbReference>
<evidence type="ECO:0000256" key="4">
    <source>
        <dbReference type="ARBA" id="ARBA00022692"/>
    </source>
</evidence>
<evidence type="ECO:0000256" key="3">
    <source>
        <dbReference type="ARBA" id="ARBA00015571"/>
    </source>
</evidence>
<dbReference type="InterPro" id="IPR009231">
    <property type="entry name" value="Chloride_chnl_CLIC-like"/>
</dbReference>
<evidence type="ECO:0000256" key="2">
    <source>
        <dbReference type="ARBA" id="ARBA00005944"/>
    </source>
</evidence>
<comment type="caution">
    <text evidence="9">The sequence shown here is derived from an EMBL/GenBank/DDBJ whole genome shotgun (WGS) entry which is preliminary data.</text>
</comment>
<accession>A0ABD6EDN7</accession>
<organism evidence="9 10">
    <name type="scientific">Gnathostoma spinigerum</name>
    <dbReference type="NCBI Taxonomy" id="75299"/>
    <lineage>
        <taxon>Eukaryota</taxon>
        <taxon>Metazoa</taxon>
        <taxon>Ecdysozoa</taxon>
        <taxon>Nematoda</taxon>
        <taxon>Chromadorea</taxon>
        <taxon>Rhabditida</taxon>
        <taxon>Spirurina</taxon>
        <taxon>Gnathostomatomorpha</taxon>
        <taxon>Gnathostomatoidea</taxon>
        <taxon>Gnathostomatidae</taxon>
        <taxon>Gnathostoma</taxon>
    </lineage>
</organism>
<dbReference type="Proteomes" id="UP001608902">
    <property type="component" value="Unassembled WGS sequence"/>
</dbReference>
<dbReference type="PANTHER" id="PTHR34093:SF1">
    <property type="entry name" value="CHLORIDE CHANNEL CLIC-LIKE PROTEIN 1"/>
    <property type="match status" value="1"/>
</dbReference>
<gene>
    <name evidence="9" type="ORF">AB6A40_001139</name>
</gene>
<comment type="similarity">
    <text evidence="2">Belongs to the chloride channel MCLC family.</text>
</comment>
<evidence type="ECO:0000256" key="8">
    <source>
        <dbReference type="SAM" id="SignalP"/>
    </source>
</evidence>
<protein>
    <recommendedName>
        <fullName evidence="3">Chloride channel CLIC-like protein 1</fullName>
    </recommendedName>
</protein>
<keyword evidence="4 7" id="KW-0812">Transmembrane</keyword>
<proteinExistence type="inferred from homology"/>
<dbReference type="AlphaFoldDB" id="A0ABD6EDN7"/>
<feature type="chain" id="PRO_5044813445" description="Chloride channel CLIC-like protein 1" evidence="8">
    <location>
        <begin position="21"/>
        <end position="400"/>
    </location>
</feature>
<keyword evidence="6 7" id="KW-0472">Membrane</keyword>
<keyword evidence="8" id="KW-0732">Signal</keyword>
<dbReference type="GO" id="GO:0016020">
    <property type="term" value="C:membrane"/>
    <property type="evidence" value="ECO:0007669"/>
    <property type="project" value="UniProtKB-SubCell"/>
</dbReference>
<sequence>MVDRTVSAVAFVFALVSVYAIEVDDVNLDVDKSGWKSPTDPLSDSMRSHLDSRTCCQRLDECNARVQIFDNDYQSPSNPRIHDPTVKLVVRNILERIGVSKVKRGTIHRNVIVQLNSKDLETLHRYLSSTEETLSQRERVRAILEDMFVQMPDYIEPTVIMRLSDFFFPYMPLLLMLIAVPTTFLFWKIVLARRSFVFCILFFAFFSSLYIAYNRRYQQVLAARMARVDGTRCQSNNLVSRAWSMITGFFLMKERDPCLIFHEDMLVSPIYEISPLDVIADVVSSFILSPLEVIGRHSNRFMNEYFRDTPLLMLPIKAFFLVFILFIVFLLFGKYNIRSMFVTLEHSATAAPSNFDVTYYQSVPICSTGSKEADDQYDNCDKNIKSGFDHVIKRSHSFGR</sequence>
<evidence type="ECO:0000313" key="10">
    <source>
        <dbReference type="Proteomes" id="UP001608902"/>
    </source>
</evidence>
<keyword evidence="10" id="KW-1185">Reference proteome</keyword>